<protein>
    <submittedName>
        <fullName evidence="2">Uncharacterized protein</fullName>
    </submittedName>
</protein>
<accession>A0A6J5M461</accession>
<reference evidence="2" key="1">
    <citation type="submission" date="2020-04" db="EMBL/GenBank/DDBJ databases">
        <authorList>
            <person name="Chiriac C."/>
            <person name="Salcher M."/>
            <person name="Ghai R."/>
            <person name="Kavagutti S V."/>
        </authorList>
    </citation>
    <scope>NUCLEOTIDE SEQUENCE</scope>
</reference>
<proteinExistence type="predicted"/>
<feature type="transmembrane region" description="Helical" evidence="1">
    <location>
        <begin position="6"/>
        <end position="22"/>
    </location>
</feature>
<evidence type="ECO:0000313" key="2">
    <source>
        <dbReference type="EMBL" id="CAB4139800.1"/>
    </source>
</evidence>
<keyword evidence="1" id="KW-1133">Transmembrane helix</keyword>
<dbReference type="EMBL" id="LR796647">
    <property type="protein sequence ID" value="CAB4156854.1"/>
    <property type="molecule type" value="Genomic_DNA"/>
</dbReference>
<name>A0A6J5M461_9CAUD</name>
<organism evidence="2">
    <name type="scientific">uncultured Caudovirales phage</name>
    <dbReference type="NCBI Taxonomy" id="2100421"/>
    <lineage>
        <taxon>Viruses</taxon>
        <taxon>Duplodnaviria</taxon>
        <taxon>Heunggongvirae</taxon>
        <taxon>Uroviricota</taxon>
        <taxon>Caudoviricetes</taxon>
        <taxon>Peduoviridae</taxon>
        <taxon>Maltschvirus</taxon>
        <taxon>Maltschvirus maltsch</taxon>
    </lineage>
</organism>
<evidence type="ECO:0000313" key="3">
    <source>
        <dbReference type="EMBL" id="CAB4156854.1"/>
    </source>
</evidence>
<gene>
    <name evidence="2" type="ORF">UFOVP355_2</name>
    <name evidence="3" type="ORF">UFOVP677_2</name>
</gene>
<keyword evidence="1" id="KW-0812">Transmembrane</keyword>
<sequence>MLSSVWVPIIVAVIMGPVVVVLQKLRKENTEQHSEGRILLKMIGTKVDKIGSKLDNHIGWHDGQKDAE</sequence>
<keyword evidence="1" id="KW-0472">Membrane</keyword>
<dbReference type="EMBL" id="LR796366">
    <property type="protein sequence ID" value="CAB4139800.1"/>
    <property type="molecule type" value="Genomic_DNA"/>
</dbReference>
<evidence type="ECO:0000256" key="1">
    <source>
        <dbReference type="SAM" id="Phobius"/>
    </source>
</evidence>